<proteinExistence type="inferred from homology"/>
<accession>A0A2T4CYA9</accession>
<dbReference type="PANTHER" id="PTHR37423">
    <property type="entry name" value="SOLUBLE LYTIC MUREIN TRANSGLYCOSYLASE-RELATED"/>
    <property type="match status" value="1"/>
</dbReference>
<protein>
    <submittedName>
        <fullName evidence="3">Lytic transglycosylase</fullName>
    </submittedName>
</protein>
<dbReference type="InterPro" id="IPR008258">
    <property type="entry name" value="Transglycosylase_SLT_dom_1"/>
</dbReference>
<dbReference type="Pfam" id="PF01464">
    <property type="entry name" value="SLT"/>
    <property type="match status" value="1"/>
</dbReference>
<dbReference type="InterPro" id="IPR000189">
    <property type="entry name" value="Transglyc_AS"/>
</dbReference>
<dbReference type="CDD" id="cd00254">
    <property type="entry name" value="LT-like"/>
    <property type="match status" value="1"/>
</dbReference>
<dbReference type="GO" id="GO:0008933">
    <property type="term" value="F:peptidoglycan lytic transglycosylase activity"/>
    <property type="evidence" value="ECO:0007669"/>
    <property type="project" value="InterPro"/>
</dbReference>
<sequence>MANDIKQVRNSDGVVEFSNADIDVRKPTSIHSNKTIIYKSLSNDGESFSFSDKKPLNGDFEVLAYECYACNPTSKINWHTISLNTDDYADTVRTMAKKYKIDAALVRAVIHAESAFNAKALSKKGAQGLMQLMPGTAKDLGVTNAFDVQQNIEGGVKYLAGLLHTFDGNIKLATAAYNAGPGAVKRYKGIPPYAETEVYVERVGILHQRYGQEG</sequence>
<dbReference type="SUPFAM" id="SSF53955">
    <property type="entry name" value="Lysozyme-like"/>
    <property type="match status" value="1"/>
</dbReference>
<dbReference type="AlphaFoldDB" id="A0A2T4CYA9"/>
<dbReference type="GO" id="GO:0000270">
    <property type="term" value="P:peptidoglycan metabolic process"/>
    <property type="evidence" value="ECO:0007669"/>
    <property type="project" value="InterPro"/>
</dbReference>
<evidence type="ECO:0000313" key="3">
    <source>
        <dbReference type="EMBL" id="PTB86529.1"/>
    </source>
</evidence>
<dbReference type="PROSITE" id="PS00922">
    <property type="entry name" value="TRANSGLYCOSYLASE"/>
    <property type="match status" value="1"/>
</dbReference>
<reference evidence="3" key="1">
    <citation type="submission" date="2018-03" db="EMBL/GenBank/DDBJ databases">
        <title>Cross-interface Injection: A General Nanoliter Liquid Handling Method Applied to Single Cells Genome Amplification Automated Nanoliter Liquid Handling Applied to Single Cell Multiple Displacement Amplification.</title>
        <authorList>
            <person name="Yun J."/>
            <person name="Xu P."/>
            <person name="Xu J."/>
            <person name="Dai X."/>
            <person name="Wang Y."/>
            <person name="Zheng X."/>
            <person name="Cao C."/>
            <person name="Yi Q."/>
            <person name="Zhu Y."/>
            <person name="Wang L."/>
            <person name="Dong Z."/>
            <person name="Huang Y."/>
            <person name="Huang L."/>
            <person name="Du W."/>
        </authorList>
    </citation>
    <scope>NUCLEOTIDE SEQUENCE [LARGE SCALE GENOMIC DNA]</scope>
    <source>
        <strain evidence="3">Z-D3-2</strain>
    </source>
</reference>
<comment type="similarity">
    <text evidence="1">Belongs to the transglycosylase Slt family.</text>
</comment>
<dbReference type="InterPro" id="IPR023346">
    <property type="entry name" value="Lysozyme-like_dom_sf"/>
</dbReference>
<dbReference type="PANTHER" id="PTHR37423:SF2">
    <property type="entry name" value="MEMBRANE-BOUND LYTIC MUREIN TRANSGLYCOSYLASE C"/>
    <property type="match status" value="1"/>
</dbReference>
<evidence type="ECO:0000259" key="2">
    <source>
        <dbReference type="Pfam" id="PF01464"/>
    </source>
</evidence>
<dbReference type="EMBL" id="PYVN01000013">
    <property type="protein sequence ID" value="PTB86529.1"/>
    <property type="molecule type" value="Genomic_DNA"/>
</dbReference>
<gene>
    <name evidence="3" type="ORF">C9940_01995</name>
</gene>
<dbReference type="GO" id="GO:0016020">
    <property type="term" value="C:membrane"/>
    <property type="evidence" value="ECO:0007669"/>
    <property type="project" value="InterPro"/>
</dbReference>
<organism evidence="3">
    <name type="scientific">Pseudidiomarina aestuarii</name>
    <dbReference type="NCBI Taxonomy" id="624146"/>
    <lineage>
        <taxon>Bacteria</taxon>
        <taxon>Pseudomonadati</taxon>
        <taxon>Pseudomonadota</taxon>
        <taxon>Gammaproteobacteria</taxon>
        <taxon>Alteromonadales</taxon>
        <taxon>Idiomarinaceae</taxon>
        <taxon>Pseudidiomarina</taxon>
    </lineage>
</organism>
<name>A0A2T4CYA9_9GAMM</name>
<evidence type="ECO:0000256" key="1">
    <source>
        <dbReference type="ARBA" id="ARBA00007734"/>
    </source>
</evidence>
<comment type="caution">
    <text evidence="3">The sequence shown here is derived from an EMBL/GenBank/DDBJ whole genome shotgun (WGS) entry which is preliminary data.</text>
</comment>
<dbReference type="Gene3D" id="1.10.530.10">
    <property type="match status" value="1"/>
</dbReference>
<feature type="domain" description="Transglycosylase SLT" evidence="2">
    <location>
        <begin position="92"/>
        <end position="191"/>
    </location>
</feature>